<dbReference type="InterPro" id="IPR017900">
    <property type="entry name" value="4Fe4S_Fe_S_CS"/>
</dbReference>
<reference evidence="1" key="1">
    <citation type="submission" date="2022-01" db="EMBL/GenBank/DDBJ databases">
        <title>Complete genome of Methanomicrobium antiquum DSM 21220.</title>
        <authorList>
            <person name="Chen S.-C."/>
            <person name="You Y.-T."/>
            <person name="Zhou Y.-Z."/>
            <person name="Lai M.-C."/>
        </authorList>
    </citation>
    <scope>NUCLEOTIDE SEQUENCE</scope>
    <source>
        <strain evidence="1">DSM 21220</strain>
    </source>
</reference>
<name>A0AAF0JMX5_9EURY</name>
<evidence type="ECO:0000313" key="2">
    <source>
        <dbReference type="Proteomes" id="UP001218895"/>
    </source>
</evidence>
<organism evidence="1 2">
    <name type="scientific">Methanomicrobium antiquum</name>
    <dbReference type="NCBI Taxonomy" id="487686"/>
    <lineage>
        <taxon>Archaea</taxon>
        <taxon>Methanobacteriati</taxon>
        <taxon>Methanobacteriota</taxon>
        <taxon>Stenosarchaea group</taxon>
        <taxon>Methanomicrobia</taxon>
        <taxon>Methanomicrobiales</taxon>
        <taxon>Methanomicrobiaceae</taxon>
        <taxon>Methanomicrobium</taxon>
    </lineage>
</organism>
<accession>A0AAF0JMX5</accession>
<dbReference type="Proteomes" id="UP001218895">
    <property type="component" value="Chromosome"/>
</dbReference>
<dbReference type="PANTHER" id="PTHR42827">
    <property type="entry name" value="IRON-SULFUR CLUSTER-BINDING PROTEIN-RELATED"/>
    <property type="match status" value="1"/>
</dbReference>
<protein>
    <submittedName>
        <fullName evidence="1">Epoxyqueuosine reductase</fullName>
    </submittedName>
</protein>
<gene>
    <name evidence="1" type="ORF">L1994_01060</name>
</gene>
<dbReference type="GeneID" id="79948941"/>
<sequence>MTEIYDKVTEKVKTFIEDSEASVFGFCDLGKINNLPFPKLTTGISLGISLNPKIVLSLKNGPDKSYVSEWESVNKRLHYLSESICQFLREEGYNADFIPASKTINDPDNLFAEFPHKTAATNAGLGWIGKCALLITKEYGPALRLITVFTNAPLSCGIPVTKSYCGDCEECKLACPAGAVSGKEWSPEIFRDEFLDSHRCFEYSRTRGESAGFNHGICGICVASCRWTNKYLKREGLL</sequence>
<dbReference type="PANTHER" id="PTHR42827:SF1">
    <property type="entry name" value="IRON-SULFUR CLUSTER-BINDING PROTEIN"/>
    <property type="match status" value="1"/>
</dbReference>
<dbReference type="PROSITE" id="PS00198">
    <property type="entry name" value="4FE4S_FER_1"/>
    <property type="match status" value="1"/>
</dbReference>
<proteinExistence type="predicted"/>
<dbReference type="EMBL" id="CP091092">
    <property type="protein sequence ID" value="WFN37015.1"/>
    <property type="molecule type" value="Genomic_DNA"/>
</dbReference>
<dbReference type="RefSeq" id="WP_278099853.1">
    <property type="nucleotide sequence ID" value="NZ_CP091092.1"/>
</dbReference>
<keyword evidence="2" id="KW-1185">Reference proteome</keyword>
<dbReference type="KEGG" id="manq:L1994_01060"/>
<evidence type="ECO:0000313" key="1">
    <source>
        <dbReference type="EMBL" id="WFN37015.1"/>
    </source>
</evidence>
<dbReference type="AlphaFoldDB" id="A0AAF0JMX5"/>